<dbReference type="PROSITE" id="PS50112">
    <property type="entry name" value="PAS"/>
    <property type="match status" value="2"/>
</dbReference>
<evidence type="ECO:0000259" key="6">
    <source>
        <dbReference type="PROSITE" id="PS50112"/>
    </source>
</evidence>
<keyword evidence="2 5" id="KW-0812">Transmembrane</keyword>
<dbReference type="SMART" id="SM00267">
    <property type="entry name" value="GGDEF"/>
    <property type="match status" value="1"/>
</dbReference>
<dbReference type="Pfam" id="PF13426">
    <property type="entry name" value="PAS_9"/>
    <property type="match status" value="1"/>
</dbReference>
<keyword evidence="10" id="KW-1185">Reference proteome</keyword>
<evidence type="ECO:0000256" key="3">
    <source>
        <dbReference type="ARBA" id="ARBA00022989"/>
    </source>
</evidence>
<comment type="subcellular location">
    <subcellularLocation>
        <location evidence="1">Membrane</location>
        <topology evidence="1">Multi-pass membrane protein</topology>
    </subcellularLocation>
</comment>
<dbReference type="InterPro" id="IPR029787">
    <property type="entry name" value="Nucleotide_cyclase"/>
</dbReference>
<gene>
    <name evidence="9" type="ORF">J3998_11495</name>
</gene>
<dbReference type="InterPro" id="IPR013655">
    <property type="entry name" value="PAS_fold_3"/>
</dbReference>
<feature type="domain" description="GGDEF" evidence="8">
    <location>
        <begin position="746"/>
        <end position="875"/>
    </location>
</feature>
<sequence length="875" mass="101227">MNLNSGEKQQRIFTLKNLYFLVLLSLAAWALLGYATMTAGIKNNEGYAELINLSGKQRMLSQRTALLTARVYANKDFDLAAEREQLIKLMREDFQYIQEHLPSEYMKSLYFDQPTAISVQVQDYLTLLESAPGEHYAEYVEKVFAFSSKLLPSLDYAVSEFQKESESRTAELKTRESFILLGTLLTLLIEAMFIILPVFQRMAMRENKFETLFNLIPFPIAYVNKDGQLYRRNQEFVKQTGYDQKLVPDTETWLHKVCLSSACREEIAARWKAHLEQAPHNHDIIKSDLYEIRFQDGSVHQVMVGGRIYEQGYIVTLFDVTEEVALKSELEKTSNQLKQAQSIAQLGSWTFDFKNNQLNWSDEIYRIFGIDSKQFLPTYDSFLKVIHPDDVDKVNQSFDRSVKDKTPYRIEHRLLMDDGRIKYVLEHGRTNYDEDGNPQLAIGAVLDITEQKKLQLKLDKEREKYKSILSLSSDGLFIMNPFDGRLIEHSEMVGKLLGYTNHELKDLDVLDWDKGVQTIEDFQELTKHIDFEPVHFERFHTRKDGTSYLASITAVKITIDGEAFLSASVRDITDQKANEILIQKQNQELDIALKRNVKALDIINDYVMTSTSDLQGRFTHVSQALCKLSGYSREELIGQRHSIFKSGEMSELFYRELWSTISNGKIWNGEIKNRAKDGQYFWLDTRIIPEFKDGKLVEYQAVAHDITYQKLMQVRSEHDPLTSIYNRNKLNDFLLQEMLRIKRYENRFSMILIDIDHFKSVNDDYGHNVGDKVLVSFAEILKNTVRESDIAGRWGGEEFIVFCTETKLEDAVVLAEKLRAKIAEYEFDVIGKKTASFGVAEYRATDDAESFINRADAALYQAKENGRNRVVAQRK</sequence>
<organism evidence="9 10">
    <name type="scientific">Thiomicrorhabdus marina</name>
    <dbReference type="NCBI Taxonomy" id="2818442"/>
    <lineage>
        <taxon>Bacteria</taxon>
        <taxon>Pseudomonadati</taxon>
        <taxon>Pseudomonadota</taxon>
        <taxon>Gammaproteobacteria</taxon>
        <taxon>Thiotrichales</taxon>
        <taxon>Piscirickettsiaceae</taxon>
        <taxon>Thiomicrorhabdus</taxon>
    </lineage>
</organism>
<feature type="transmembrane region" description="Helical" evidence="5">
    <location>
        <begin position="18"/>
        <end position="37"/>
    </location>
</feature>
<accession>A0ABS3Q7A0</accession>
<dbReference type="InterPro" id="IPR001610">
    <property type="entry name" value="PAC"/>
</dbReference>
<dbReference type="Gene3D" id="2.10.70.100">
    <property type="match status" value="1"/>
</dbReference>
<dbReference type="NCBIfam" id="TIGR00254">
    <property type="entry name" value="GGDEF"/>
    <property type="match status" value="1"/>
</dbReference>
<evidence type="ECO:0000256" key="4">
    <source>
        <dbReference type="ARBA" id="ARBA00023136"/>
    </source>
</evidence>
<evidence type="ECO:0000259" key="8">
    <source>
        <dbReference type="PROSITE" id="PS50887"/>
    </source>
</evidence>
<evidence type="ECO:0000256" key="2">
    <source>
        <dbReference type="ARBA" id="ARBA00022692"/>
    </source>
</evidence>
<keyword evidence="3 5" id="KW-1133">Transmembrane helix</keyword>
<keyword evidence="4 5" id="KW-0472">Membrane</keyword>
<dbReference type="NCBIfam" id="TIGR00229">
    <property type="entry name" value="sensory_box"/>
    <property type="match status" value="3"/>
</dbReference>
<dbReference type="PROSITE" id="PS50113">
    <property type="entry name" value="PAC"/>
    <property type="match status" value="1"/>
</dbReference>
<dbReference type="InterPro" id="IPR029095">
    <property type="entry name" value="NarX-like_N"/>
</dbReference>
<dbReference type="InterPro" id="IPR052163">
    <property type="entry name" value="DGC-Regulatory_Protein"/>
</dbReference>
<feature type="transmembrane region" description="Helical" evidence="5">
    <location>
        <begin position="178"/>
        <end position="199"/>
    </location>
</feature>
<dbReference type="Gene3D" id="3.30.70.270">
    <property type="match status" value="1"/>
</dbReference>
<dbReference type="PANTHER" id="PTHR46663">
    <property type="entry name" value="DIGUANYLATE CYCLASE DGCT-RELATED"/>
    <property type="match status" value="1"/>
</dbReference>
<dbReference type="InterPro" id="IPR035965">
    <property type="entry name" value="PAS-like_dom_sf"/>
</dbReference>
<dbReference type="SMART" id="SM00091">
    <property type="entry name" value="PAS"/>
    <property type="match status" value="4"/>
</dbReference>
<protein>
    <submittedName>
        <fullName evidence="9">Diguanylate cyclase</fullName>
    </submittedName>
</protein>
<reference evidence="9 10" key="1">
    <citation type="submission" date="2021-03" db="EMBL/GenBank/DDBJ databases">
        <title>Thiomicrorhabdus sp.nov.,novel sulfur-oxidizing bacteria isolated from coastal sediment.</title>
        <authorList>
            <person name="Liu X."/>
        </authorList>
    </citation>
    <scope>NUCLEOTIDE SEQUENCE [LARGE SCALE GENOMIC DNA]</scope>
    <source>
        <strain evidence="9 10">6S2-11</strain>
    </source>
</reference>
<dbReference type="PANTHER" id="PTHR46663:SF4">
    <property type="entry name" value="DIGUANYLATE CYCLASE DGCT-RELATED"/>
    <property type="match status" value="1"/>
</dbReference>
<dbReference type="Pfam" id="PF00990">
    <property type="entry name" value="GGDEF"/>
    <property type="match status" value="1"/>
</dbReference>
<dbReference type="InterPro" id="IPR000014">
    <property type="entry name" value="PAS"/>
</dbReference>
<dbReference type="InterPro" id="IPR000160">
    <property type="entry name" value="GGDEF_dom"/>
</dbReference>
<dbReference type="SMART" id="SM00086">
    <property type="entry name" value="PAC"/>
    <property type="match status" value="3"/>
</dbReference>
<feature type="domain" description="PAC" evidence="7">
    <location>
        <begin position="408"/>
        <end position="460"/>
    </location>
</feature>
<dbReference type="Pfam" id="PF08447">
    <property type="entry name" value="PAS_3"/>
    <property type="match status" value="2"/>
</dbReference>
<dbReference type="CDD" id="cd01949">
    <property type="entry name" value="GGDEF"/>
    <property type="match status" value="1"/>
</dbReference>
<dbReference type="Proteomes" id="UP000664835">
    <property type="component" value="Unassembled WGS sequence"/>
</dbReference>
<evidence type="ECO:0000256" key="1">
    <source>
        <dbReference type="ARBA" id="ARBA00004141"/>
    </source>
</evidence>
<dbReference type="InterPro" id="IPR043128">
    <property type="entry name" value="Rev_trsase/Diguanyl_cyclase"/>
</dbReference>
<dbReference type="SUPFAM" id="SSF55073">
    <property type="entry name" value="Nucleotide cyclase"/>
    <property type="match status" value="1"/>
</dbReference>
<evidence type="ECO:0000256" key="5">
    <source>
        <dbReference type="SAM" id="Phobius"/>
    </source>
</evidence>
<dbReference type="EMBL" id="JAGETV010000029">
    <property type="protein sequence ID" value="MBO1928199.1"/>
    <property type="molecule type" value="Genomic_DNA"/>
</dbReference>
<dbReference type="CDD" id="cd00130">
    <property type="entry name" value="PAS"/>
    <property type="match status" value="2"/>
</dbReference>
<proteinExistence type="predicted"/>
<comment type="caution">
    <text evidence="9">The sequence shown here is derived from an EMBL/GenBank/DDBJ whole genome shotgun (WGS) entry which is preliminary data.</text>
</comment>
<feature type="domain" description="PAS" evidence="6">
    <location>
        <begin position="333"/>
        <end position="405"/>
    </location>
</feature>
<dbReference type="SUPFAM" id="SSF55785">
    <property type="entry name" value="PYP-like sensor domain (PAS domain)"/>
    <property type="match status" value="4"/>
</dbReference>
<feature type="domain" description="PAS" evidence="6">
    <location>
        <begin position="613"/>
        <end position="639"/>
    </location>
</feature>
<dbReference type="Pfam" id="PF13675">
    <property type="entry name" value="PilJ"/>
    <property type="match status" value="1"/>
</dbReference>
<evidence type="ECO:0000313" key="10">
    <source>
        <dbReference type="Proteomes" id="UP000664835"/>
    </source>
</evidence>
<name>A0ABS3Q7A0_9GAMM</name>
<evidence type="ECO:0000259" key="7">
    <source>
        <dbReference type="PROSITE" id="PS50113"/>
    </source>
</evidence>
<dbReference type="Gene3D" id="3.30.450.20">
    <property type="entry name" value="PAS domain"/>
    <property type="match status" value="4"/>
</dbReference>
<dbReference type="PROSITE" id="PS50887">
    <property type="entry name" value="GGDEF"/>
    <property type="match status" value="1"/>
</dbReference>
<evidence type="ECO:0000313" key="9">
    <source>
        <dbReference type="EMBL" id="MBO1928199.1"/>
    </source>
</evidence>
<dbReference type="InterPro" id="IPR000700">
    <property type="entry name" value="PAS-assoc_C"/>
</dbReference>
<dbReference type="RefSeq" id="WP_208150814.1">
    <property type="nucleotide sequence ID" value="NZ_JAGETV010000029.1"/>
</dbReference>